<sequence>MKALSKKRSKAMLIDFLTATAALAALEAAVPKKVKNNAAYSLVVPTLVVWGLEYVQLAKSGQTLGYKTQGLVLESEDGQKPSGEQIAKRFLYRDFISTIDYFKDRQGFEQLGGASFPHDAYARTVVREK</sequence>
<feature type="chain" id="PRO_5028958281" evidence="1">
    <location>
        <begin position="25"/>
        <end position="129"/>
    </location>
</feature>
<evidence type="ECO:0000313" key="3">
    <source>
        <dbReference type="Proteomes" id="UP000509222"/>
    </source>
</evidence>
<feature type="signal peptide" evidence="1">
    <location>
        <begin position="1"/>
        <end position="24"/>
    </location>
</feature>
<name>A0A7H8QAZ0_9BACL</name>
<dbReference type="RefSeq" id="WP_053166254.1">
    <property type="nucleotide sequence ID" value="NZ_CP051177.1"/>
</dbReference>
<dbReference type="Proteomes" id="UP000509222">
    <property type="component" value="Chromosome"/>
</dbReference>
<accession>A0A7H8QAZ0</accession>
<keyword evidence="3" id="KW-1185">Reference proteome</keyword>
<proteinExistence type="predicted"/>
<dbReference type="AlphaFoldDB" id="A0A7H8QAZ0"/>
<protein>
    <submittedName>
        <fullName evidence="2">RDD family protein</fullName>
    </submittedName>
</protein>
<dbReference type="GO" id="GO:0016020">
    <property type="term" value="C:membrane"/>
    <property type="evidence" value="ECO:0007669"/>
    <property type="project" value="UniProtKB-SubCell"/>
</dbReference>
<keyword evidence="1" id="KW-0732">Signal</keyword>
<evidence type="ECO:0000256" key="1">
    <source>
        <dbReference type="SAM" id="SignalP"/>
    </source>
</evidence>
<reference evidence="3" key="1">
    <citation type="submission" date="2020-06" db="EMBL/GenBank/DDBJ databases">
        <title>Isolation of Planomicrobium glaciei.</title>
        <authorList>
            <person name="Malisova L."/>
            <person name="Safrankova R."/>
            <person name="Jakubu V."/>
            <person name="Spanelova P."/>
        </authorList>
    </citation>
    <scope>NUCLEOTIDE SEQUENCE [LARGE SCALE GENOMIC DNA]</scope>
    <source>
        <strain evidence="3">NRL-ATB46093</strain>
    </source>
</reference>
<evidence type="ECO:0000313" key="2">
    <source>
        <dbReference type="EMBL" id="QKX51178.1"/>
    </source>
</evidence>
<organism evidence="2 3">
    <name type="scientific">Planococcus glaciei</name>
    <dbReference type="NCBI Taxonomy" id="459472"/>
    <lineage>
        <taxon>Bacteria</taxon>
        <taxon>Bacillati</taxon>
        <taxon>Bacillota</taxon>
        <taxon>Bacilli</taxon>
        <taxon>Bacillales</taxon>
        <taxon>Caryophanaceae</taxon>
        <taxon>Planococcus</taxon>
    </lineage>
</organism>
<gene>
    <name evidence="2" type="ORF">HF394_11575</name>
</gene>
<dbReference type="EMBL" id="CP051177">
    <property type="protein sequence ID" value="QKX51178.1"/>
    <property type="molecule type" value="Genomic_DNA"/>
</dbReference>